<keyword evidence="1 2" id="KW-1015">Disulfide bond</keyword>
<evidence type="ECO:0000256" key="1">
    <source>
        <dbReference type="ARBA" id="ARBA00023157"/>
    </source>
</evidence>
<dbReference type="Gene3D" id="4.10.400.10">
    <property type="entry name" value="Low-density Lipoprotein Receptor"/>
    <property type="match status" value="1"/>
</dbReference>
<reference evidence="5" key="1">
    <citation type="submission" date="2022-11" db="UniProtKB">
        <authorList>
            <consortium name="WormBaseParasite"/>
        </authorList>
    </citation>
    <scope>IDENTIFICATION</scope>
</reference>
<accession>A0A915BBU7</accession>
<dbReference type="InterPro" id="IPR002172">
    <property type="entry name" value="LDrepeatLR_classA_rpt"/>
</dbReference>
<protein>
    <submittedName>
        <fullName evidence="5">Prohormone-4</fullName>
    </submittedName>
</protein>
<dbReference type="SMART" id="SM00192">
    <property type="entry name" value="LDLa"/>
    <property type="match status" value="1"/>
</dbReference>
<keyword evidence="4" id="KW-1185">Reference proteome</keyword>
<dbReference type="PROSITE" id="PS50068">
    <property type="entry name" value="LDLRA_2"/>
    <property type="match status" value="1"/>
</dbReference>
<organism evidence="4 5">
    <name type="scientific">Parascaris univalens</name>
    <name type="common">Nematode worm</name>
    <dbReference type="NCBI Taxonomy" id="6257"/>
    <lineage>
        <taxon>Eukaryota</taxon>
        <taxon>Metazoa</taxon>
        <taxon>Ecdysozoa</taxon>
        <taxon>Nematoda</taxon>
        <taxon>Chromadorea</taxon>
        <taxon>Rhabditida</taxon>
        <taxon>Spirurina</taxon>
        <taxon>Ascaridomorpha</taxon>
        <taxon>Ascaridoidea</taxon>
        <taxon>Ascarididae</taxon>
        <taxon>Parascaris</taxon>
    </lineage>
</organism>
<dbReference type="PANTHER" id="PTHR20967:SF0">
    <property type="entry name" value="PROHORMONE-4"/>
    <property type="match status" value="1"/>
</dbReference>
<dbReference type="AlphaFoldDB" id="A0A915BBU7"/>
<proteinExistence type="predicted"/>
<evidence type="ECO:0000313" key="4">
    <source>
        <dbReference type="Proteomes" id="UP000887569"/>
    </source>
</evidence>
<sequence>PIRYCITAACVFLSNPFMSMTASSATVLSATVIFCLVIPYMTAFSIRELIKGDKRTSDATPVGCPTWHPFQCPNGDCVPIKYLCDGSPDCGDEYDENKSMCTAATRPPVEETASFLKALLNAHGNDFLVKVFGPKASDQLKGMGGVDKVAVALSQSPTIEAFAMEMNFSQEEMEKMTNLMAEIASGSNAGLSNNEAADFRFFVQKLHETGFF</sequence>
<dbReference type="Pfam" id="PF00057">
    <property type="entry name" value="Ldl_recept_a"/>
    <property type="match status" value="1"/>
</dbReference>
<name>A0A915BBU7_PARUN</name>
<dbReference type="PANTHER" id="PTHR20967">
    <property type="entry name" value="PROHORMONE-4"/>
    <property type="match status" value="1"/>
</dbReference>
<dbReference type="InterPro" id="IPR036055">
    <property type="entry name" value="LDL_receptor-like_sf"/>
</dbReference>
<feature type="transmembrane region" description="Helical" evidence="3">
    <location>
        <begin position="25"/>
        <end position="46"/>
    </location>
</feature>
<evidence type="ECO:0000313" key="5">
    <source>
        <dbReference type="WBParaSite" id="PgR033_g077_t01"/>
    </source>
</evidence>
<keyword evidence="3" id="KW-0472">Membrane</keyword>
<feature type="disulfide bond" evidence="2">
    <location>
        <begin position="72"/>
        <end position="90"/>
    </location>
</feature>
<evidence type="ECO:0000256" key="2">
    <source>
        <dbReference type="PROSITE-ProRule" id="PRU00124"/>
    </source>
</evidence>
<keyword evidence="3" id="KW-1133">Transmembrane helix</keyword>
<keyword evidence="3" id="KW-0812">Transmembrane</keyword>
<dbReference type="InterPro" id="IPR053103">
    <property type="entry name" value="IDLSRF-like_peptide"/>
</dbReference>
<evidence type="ECO:0000256" key="3">
    <source>
        <dbReference type="SAM" id="Phobius"/>
    </source>
</evidence>
<dbReference type="Proteomes" id="UP000887569">
    <property type="component" value="Unplaced"/>
</dbReference>
<dbReference type="WBParaSite" id="PgR033_g077_t01">
    <property type="protein sequence ID" value="PgR033_g077_t01"/>
    <property type="gene ID" value="PgR033_g077"/>
</dbReference>
<dbReference type="CDD" id="cd00112">
    <property type="entry name" value="LDLa"/>
    <property type="match status" value="1"/>
</dbReference>
<comment type="caution">
    <text evidence="2">Lacks conserved residue(s) required for the propagation of feature annotation.</text>
</comment>
<dbReference type="SUPFAM" id="SSF57424">
    <property type="entry name" value="LDL receptor-like module"/>
    <property type="match status" value="1"/>
</dbReference>